<dbReference type="GO" id="GO:0022857">
    <property type="term" value="F:transmembrane transporter activity"/>
    <property type="evidence" value="ECO:0007669"/>
    <property type="project" value="InterPro"/>
</dbReference>
<reference evidence="9" key="1">
    <citation type="submission" date="2023-10" db="EMBL/GenBank/DDBJ databases">
        <title>Whole Genome based description of the genera Actinobaculum and Actinotignum reveals a complex phylogenetic relationship within the species included in the genus Actinotignum.</title>
        <authorList>
            <person name="Jensen C.S."/>
            <person name="Dargis R."/>
            <person name="Kemp M."/>
            <person name="Christensen J.J."/>
        </authorList>
    </citation>
    <scope>NUCLEOTIDE SEQUENCE</scope>
    <source>
        <strain evidence="9">SLA_B245</strain>
    </source>
</reference>
<feature type="transmembrane region" description="Helical" evidence="8">
    <location>
        <begin position="42"/>
        <end position="62"/>
    </location>
</feature>
<gene>
    <name evidence="9" type="ORF">R6G74_03070</name>
</gene>
<keyword evidence="5 8" id="KW-0812">Transmembrane</keyword>
<dbReference type="PANTHER" id="PTHR32196">
    <property type="entry name" value="ABC TRANSPORTER PERMEASE PROTEIN YPHD-RELATED-RELATED"/>
    <property type="match status" value="1"/>
</dbReference>
<feature type="transmembrane region" description="Helical" evidence="8">
    <location>
        <begin position="216"/>
        <end position="236"/>
    </location>
</feature>
<dbReference type="EMBL" id="JAWNFV010000004">
    <property type="protein sequence ID" value="MDY5140301.1"/>
    <property type="molecule type" value="Genomic_DNA"/>
</dbReference>
<dbReference type="RefSeq" id="WP_320753026.1">
    <property type="nucleotide sequence ID" value="NZ_JAWNFV010000004.1"/>
</dbReference>
<dbReference type="PANTHER" id="PTHR32196:SF21">
    <property type="entry name" value="ABC TRANSPORTER PERMEASE PROTEIN YPHD-RELATED"/>
    <property type="match status" value="1"/>
</dbReference>
<keyword evidence="2" id="KW-0813">Transport</keyword>
<keyword evidence="6 8" id="KW-1133">Transmembrane helix</keyword>
<dbReference type="AlphaFoldDB" id="A0AAW9HIK7"/>
<evidence type="ECO:0000256" key="4">
    <source>
        <dbReference type="ARBA" id="ARBA00022519"/>
    </source>
</evidence>
<dbReference type="CDD" id="cd06579">
    <property type="entry name" value="TM_PBP1_transp_AraH_like"/>
    <property type="match status" value="1"/>
</dbReference>
<feature type="transmembrane region" description="Helical" evidence="8">
    <location>
        <begin position="69"/>
        <end position="87"/>
    </location>
</feature>
<feature type="transmembrane region" description="Helical" evidence="8">
    <location>
        <begin position="164"/>
        <end position="185"/>
    </location>
</feature>
<sequence length="331" mass="34906">MKKFRNLDLGSQVLFAFAGFILALFAVLLGNQLFNGFTLQSMGFQIAEFMFLALGMAIVMLTGGIDLSIVANMNLCAVIVAFILSGSVEGNSLGLIVIAVVCAIAAGSLLGFINGRIISQFGVNPIVATLGSQLLFLGVASGITNGASVGVKVASFSELGTFTLLGVPFIFLLGCIGYLICAFYLSKTSRGQRIYYYGTSPTAALFSGQRVGNTVVGAYVISGLMAAFAGIIMVARVNSARVGFGETYLLQALLVVVLAGFHPFGGRGKISNLLVGVMILQVLQSGFTIMNFSPFAKNLVWGGTLIFVVCVERALSARRKSIRKSKSPVRK</sequence>
<feature type="transmembrane region" description="Helical" evidence="8">
    <location>
        <begin position="273"/>
        <end position="293"/>
    </location>
</feature>
<proteinExistence type="predicted"/>
<evidence type="ECO:0000256" key="7">
    <source>
        <dbReference type="ARBA" id="ARBA00023136"/>
    </source>
</evidence>
<keyword evidence="3" id="KW-1003">Cell membrane</keyword>
<evidence type="ECO:0000256" key="1">
    <source>
        <dbReference type="ARBA" id="ARBA00004651"/>
    </source>
</evidence>
<organism evidence="9 10">
    <name type="scientific">Actinotignum timonense</name>
    <dbReference type="NCBI Taxonomy" id="1870995"/>
    <lineage>
        <taxon>Bacteria</taxon>
        <taxon>Bacillati</taxon>
        <taxon>Actinomycetota</taxon>
        <taxon>Actinomycetes</taxon>
        <taxon>Actinomycetales</taxon>
        <taxon>Actinomycetaceae</taxon>
        <taxon>Actinotignum</taxon>
    </lineage>
</organism>
<feature type="transmembrane region" description="Helical" evidence="8">
    <location>
        <begin position="299"/>
        <end position="316"/>
    </location>
</feature>
<comment type="caution">
    <text evidence="9">The sequence shown here is derived from an EMBL/GenBank/DDBJ whole genome shotgun (WGS) entry which is preliminary data.</text>
</comment>
<comment type="subcellular location">
    <subcellularLocation>
        <location evidence="1">Cell membrane</location>
        <topology evidence="1">Multi-pass membrane protein</topology>
    </subcellularLocation>
</comment>
<keyword evidence="7 8" id="KW-0472">Membrane</keyword>
<dbReference type="Proteomes" id="UP001288320">
    <property type="component" value="Unassembled WGS sequence"/>
</dbReference>
<evidence type="ECO:0000256" key="2">
    <source>
        <dbReference type="ARBA" id="ARBA00022448"/>
    </source>
</evidence>
<accession>A0AAW9HIK7</accession>
<evidence type="ECO:0000256" key="5">
    <source>
        <dbReference type="ARBA" id="ARBA00022692"/>
    </source>
</evidence>
<keyword evidence="4" id="KW-0997">Cell inner membrane</keyword>
<evidence type="ECO:0000256" key="6">
    <source>
        <dbReference type="ARBA" id="ARBA00022989"/>
    </source>
</evidence>
<dbReference type="InterPro" id="IPR001851">
    <property type="entry name" value="ABC_transp_permease"/>
</dbReference>
<evidence type="ECO:0000313" key="9">
    <source>
        <dbReference type="EMBL" id="MDY5140301.1"/>
    </source>
</evidence>
<feature type="transmembrane region" description="Helical" evidence="8">
    <location>
        <begin position="125"/>
        <end position="144"/>
    </location>
</feature>
<dbReference type="Pfam" id="PF02653">
    <property type="entry name" value="BPD_transp_2"/>
    <property type="match status" value="1"/>
</dbReference>
<feature type="transmembrane region" description="Helical" evidence="8">
    <location>
        <begin position="12"/>
        <end position="30"/>
    </location>
</feature>
<evidence type="ECO:0000256" key="3">
    <source>
        <dbReference type="ARBA" id="ARBA00022475"/>
    </source>
</evidence>
<feature type="transmembrane region" description="Helical" evidence="8">
    <location>
        <begin position="93"/>
        <end position="113"/>
    </location>
</feature>
<dbReference type="GO" id="GO:0005886">
    <property type="term" value="C:plasma membrane"/>
    <property type="evidence" value="ECO:0007669"/>
    <property type="project" value="UniProtKB-SubCell"/>
</dbReference>
<evidence type="ECO:0000313" key="10">
    <source>
        <dbReference type="Proteomes" id="UP001288320"/>
    </source>
</evidence>
<protein>
    <submittedName>
        <fullName evidence="9">ABC transporter permease</fullName>
    </submittedName>
</protein>
<name>A0AAW9HIK7_9ACTO</name>
<feature type="transmembrane region" description="Helical" evidence="8">
    <location>
        <begin position="248"/>
        <end position="266"/>
    </location>
</feature>
<evidence type="ECO:0000256" key="8">
    <source>
        <dbReference type="SAM" id="Phobius"/>
    </source>
</evidence>